<dbReference type="EMBL" id="LT629758">
    <property type="protein sequence ID" value="SDT34925.1"/>
    <property type="molecule type" value="Genomic_DNA"/>
</dbReference>
<evidence type="ECO:0000313" key="4">
    <source>
        <dbReference type="EMBL" id="SDT34925.1"/>
    </source>
</evidence>
<dbReference type="AlphaFoldDB" id="A0A1H1ZM99"/>
<dbReference type="Proteomes" id="UP000198688">
    <property type="component" value="Chromosome I"/>
</dbReference>
<feature type="transmembrane region" description="Helical" evidence="2">
    <location>
        <begin position="342"/>
        <end position="362"/>
    </location>
</feature>
<name>A0A1H1ZM99_9ACTN</name>
<feature type="transmembrane region" description="Helical" evidence="2">
    <location>
        <begin position="12"/>
        <end position="32"/>
    </location>
</feature>
<dbReference type="RefSeq" id="WP_092545527.1">
    <property type="nucleotide sequence ID" value="NZ_BOMJ01000005.1"/>
</dbReference>
<evidence type="ECO:0000256" key="1">
    <source>
        <dbReference type="SAM" id="MobiDB-lite"/>
    </source>
</evidence>
<keyword evidence="2" id="KW-0812">Transmembrane</keyword>
<accession>A0A1H1ZM99</accession>
<evidence type="ECO:0000313" key="5">
    <source>
        <dbReference type="Proteomes" id="UP000198688"/>
    </source>
</evidence>
<feature type="transmembrane region" description="Helical" evidence="2">
    <location>
        <begin position="38"/>
        <end position="57"/>
    </location>
</feature>
<proteinExistence type="predicted"/>
<keyword evidence="2" id="KW-0472">Membrane</keyword>
<evidence type="ECO:0000256" key="2">
    <source>
        <dbReference type="SAM" id="Phobius"/>
    </source>
</evidence>
<feature type="region of interest" description="Disordered" evidence="1">
    <location>
        <begin position="477"/>
        <end position="501"/>
    </location>
</feature>
<dbReference type="Pfam" id="PF03703">
    <property type="entry name" value="bPH_2"/>
    <property type="match status" value="2"/>
</dbReference>
<sequence>MTEESWRRLSVRVVYLGLIRLAISLVTGYFGIAWRDDPVWPLLLGAAGGLLGAIVDLKRWQTTRFRITPERVEMRTGWISRKHRTVARDRIRSVDSSAKFIPRLLGLRTVRIGSGEAESSFELDALDRFNAERVQQELRPGGPLPETSEMSPVDEMVITRLRRAWIPLNVFSVGAVFAVAAPLFGLNWMLRSIDVDLLGFGRELFGWNSHSLPVNILLVLLVAYPLGFLAKGAAFVVENWRFELVRTRGALITRRGLFTTTTVQRSDDRTRGIAFAEPLMTRWLRLTRTKLLLTGAAAGEGGGGDILPGIRLGEARDLAAQILPDGARPLEAPLRTHPRGALVRRVGWAIHTPALLAGALLLFPLPGWVWPLPLLLIPVTVPLAVVAYRSLGHTVQDDYLVVREGALTRDTVALQNRAVLGWSLEQSIFQRWAGRMTVGIATAAGSRHYQAHDVSVDQALTLITEATPALAAAIRDDSGDPARVVQPRGPESPPGPAISAC</sequence>
<feature type="transmembrane region" description="Helical" evidence="2">
    <location>
        <begin position="210"/>
        <end position="237"/>
    </location>
</feature>
<evidence type="ECO:0000259" key="3">
    <source>
        <dbReference type="Pfam" id="PF03703"/>
    </source>
</evidence>
<feature type="domain" description="YdbS-like PH" evidence="3">
    <location>
        <begin position="388"/>
        <end position="462"/>
    </location>
</feature>
<keyword evidence="5" id="KW-1185">Reference proteome</keyword>
<dbReference type="PANTHER" id="PTHR34473:SF3">
    <property type="entry name" value="TRANSMEMBRANE PROTEIN-RELATED"/>
    <property type="match status" value="1"/>
</dbReference>
<organism evidence="4 5">
    <name type="scientific">Actinoplanes derwentensis</name>
    <dbReference type="NCBI Taxonomy" id="113562"/>
    <lineage>
        <taxon>Bacteria</taxon>
        <taxon>Bacillati</taxon>
        <taxon>Actinomycetota</taxon>
        <taxon>Actinomycetes</taxon>
        <taxon>Micromonosporales</taxon>
        <taxon>Micromonosporaceae</taxon>
        <taxon>Actinoplanes</taxon>
    </lineage>
</organism>
<reference evidence="4 5" key="1">
    <citation type="submission" date="2016-10" db="EMBL/GenBank/DDBJ databases">
        <authorList>
            <person name="de Groot N.N."/>
        </authorList>
    </citation>
    <scope>NUCLEOTIDE SEQUENCE [LARGE SCALE GENOMIC DNA]</scope>
    <source>
        <strain evidence="4 5">DSM 43941</strain>
    </source>
</reference>
<dbReference type="InterPro" id="IPR014529">
    <property type="entry name" value="UCP026631"/>
</dbReference>
<feature type="compositionally biased region" description="Pro residues" evidence="1">
    <location>
        <begin position="490"/>
        <end position="501"/>
    </location>
</feature>
<dbReference type="PANTHER" id="PTHR34473">
    <property type="entry name" value="UPF0699 TRANSMEMBRANE PROTEIN YDBS"/>
    <property type="match status" value="1"/>
</dbReference>
<dbReference type="STRING" id="113562.SAMN04489716_3400"/>
<feature type="transmembrane region" description="Helical" evidence="2">
    <location>
        <begin position="166"/>
        <end position="190"/>
    </location>
</feature>
<protein>
    <submittedName>
        <fullName evidence="4">Putative membrane protein</fullName>
    </submittedName>
</protein>
<dbReference type="OrthoDB" id="4121259at2"/>
<gene>
    <name evidence="4" type="ORF">SAMN04489716_3400</name>
</gene>
<keyword evidence="2" id="KW-1133">Transmembrane helix</keyword>
<dbReference type="InterPro" id="IPR005182">
    <property type="entry name" value="YdbS-like_PH"/>
</dbReference>
<dbReference type="PIRSF" id="PIRSF026631">
    <property type="entry name" value="UCP026631"/>
    <property type="match status" value="1"/>
</dbReference>
<feature type="domain" description="YdbS-like PH" evidence="3">
    <location>
        <begin position="60"/>
        <end position="137"/>
    </location>
</feature>